<dbReference type="InterPro" id="IPR012338">
    <property type="entry name" value="Beta-lactam/transpept-like"/>
</dbReference>
<dbReference type="PANTHER" id="PTHR43283">
    <property type="entry name" value="BETA-LACTAMASE-RELATED"/>
    <property type="match status" value="1"/>
</dbReference>
<keyword evidence="2" id="KW-0121">Carboxypeptidase</keyword>
<keyword evidence="2" id="KW-0378">Hydrolase</keyword>
<evidence type="ECO:0000313" key="2">
    <source>
        <dbReference type="EMBL" id="ELT45987.1"/>
    </source>
</evidence>
<dbReference type="InterPro" id="IPR050789">
    <property type="entry name" value="Diverse_Enzym_Activities"/>
</dbReference>
<dbReference type="PATRIC" id="fig|683150.5.peg.407"/>
<keyword evidence="3" id="KW-1185">Reference proteome</keyword>
<sequence length="377" mass="41049">MALALGACTYSEPAPAPVSFGSAPPPTRSIDNTMRAFVDQGSVAVVAEVRWPGGTWSRAYGVRNLESREAATPEDQVFVASITKSMTAVSVMKLVEDGLIGLDDPVNGILDSFTTILKPPGPITVRQLLGHTSGMRSFQEVTERTSDDVPRVITEDITTQRALELTAQLPWDVRDVGFFRYSDSGYMALGQLVEKLRGQPFPEVLRADIIDPLELEGTFVDPATAASPSVIRGYITYRGERLDITEAPGVLGSPAYGVISTMSDINDFYAALFRGDLVSPGSLQEMTKTKAIPLYGLGLWKWNQDCDDKHRFGGTGGFWTYRTASVASTDGQYQATMTLVPPPMPTPLEDPETGDKLNLWDDQMVSALQETLDRLCP</sequence>
<accession>L8TTH2</accession>
<dbReference type="InterPro" id="IPR001466">
    <property type="entry name" value="Beta-lactam-related"/>
</dbReference>
<organism evidence="2 3">
    <name type="scientific">Arthrobacter nitrophenolicus</name>
    <dbReference type="NCBI Taxonomy" id="683150"/>
    <lineage>
        <taxon>Bacteria</taxon>
        <taxon>Bacillati</taxon>
        <taxon>Actinomycetota</taxon>
        <taxon>Actinomycetes</taxon>
        <taxon>Micrococcales</taxon>
        <taxon>Micrococcaceae</taxon>
        <taxon>Arthrobacter</taxon>
    </lineage>
</organism>
<dbReference type="GO" id="GO:0004180">
    <property type="term" value="F:carboxypeptidase activity"/>
    <property type="evidence" value="ECO:0007669"/>
    <property type="project" value="UniProtKB-KW"/>
</dbReference>
<proteinExistence type="predicted"/>
<dbReference type="SUPFAM" id="SSF56601">
    <property type="entry name" value="beta-lactamase/transpeptidase-like"/>
    <property type="match status" value="1"/>
</dbReference>
<dbReference type="RefSeq" id="WP_009356452.1">
    <property type="nucleotide sequence ID" value="NZ_AOFD01000003.1"/>
</dbReference>
<dbReference type="EMBL" id="AOFD01000003">
    <property type="protein sequence ID" value="ELT45987.1"/>
    <property type="molecule type" value="Genomic_DNA"/>
</dbReference>
<protein>
    <submittedName>
        <fullName evidence="2">Serine-type D-Ala-D-Ala carboxypeptidase</fullName>
    </submittedName>
</protein>
<evidence type="ECO:0000259" key="1">
    <source>
        <dbReference type="Pfam" id="PF00144"/>
    </source>
</evidence>
<dbReference type="AlphaFoldDB" id="L8TTH2"/>
<evidence type="ECO:0000313" key="3">
    <source>
        <dbReference type="Proteomes" id="UP000011189"/>
    </source>
</evidence>
<feature type="domain" description="Beta-lactamase-related" evidence="1">
    <location>
        <begin position="30"/>
        <end position="294"/>
    </location>
</feature>
<keyword evidence="2" id="KW-0645">Protease</keyword>
<gene>
    <name evidence="2" type="ORF">G205_02033</name>
</gene>
<dbReference type="Pfam" id="PF00144">
    <property type="entry name" value="Beta-lactamase"/>
    <property type="match status" value="1"/>
</dbReference>
<reference evidence="3" key="1">
    <citation type="journal article" date="2013" name="Genome Announc.">
        <title>Draft Genome Sequence of the 2-Chloro-4-Nitrophenol-Degrading Bacterium Arthrobacter sp. Strain SJCon.</title>
        <authorList>
            <person name="Vikram S."/>
            <person name="Kumar S."/>
            <person name="Vaidya B."/>
            <person name="Pinnaka A.K."/>
            <person name="Raghava G.P."/>
        </authorList>
    </citation>
    <scope>NUCLEOTIDE SEQUENCE [LARGE SCALE GENOMIC DNA]</scope>
    <source>
        <strain evidence="3">SJCon</strain>
    </source>
</reference>
<name>L8TTH2_9MICC</name>
<dbReference type="Gene3D" id="3.40.710.10">
    <property type="entry name" value="DD-peptidase/beta-lactamase superfamily"/>
    <property type="match status" value="1"/>
</dbReference>
<comment type="caution">
    <text evidence="2">The sequence shown here is derived from an EMBL/GenBank/DDBJ whole genome shotgun (WGS) entry which is preliminary data.</text>
</comment>
<dbReference type="Proteomes" id="UP000011189">
    <property type="component" value="Unassembled WGS sequence"/>
</dbReference>